<feature type="compositionally biased region" description="Basic and acidic residues" evidence="1">
    <location>
        <begin position="1560"/>
        <end position="1571"/>
    </location>
</feature>
<feature type="compositionally biased region" description="Basic residues" evidence="1">
    <location>
        <begin position="955"/>
        <end position="971"/>
    </location>
</feature>
<feature type="compositionally biased region" description="Basic and acidic residues" evidence="1">
    <location>
        <begin position="1603"/>
        <end position="1613"/>
    </location>
</feature>
<feature type="region of interest" description="Disordered" evidence="1">
    <location>
        <begin position="1874"/>
        <end position="1947"/>
    </location>
</feature>
<accession>A0A2C6KI10</accession>
<feature type="compositionally biased region" description="Basic and acidic residues" evidence="1">
    <location>
        <begin position="277"/>
        <end position="287"/>
    </location>
</feature>
<feature type="region of interest" description="Disordered" evidence="1">
    <location>
        <begin position="1030"/>
        <end position="1057"/>
    </location>
</feature>
<feature type="compositionally biased region" description="Basic and acidic residues" evidence="1">
    <location>
        <begin position="474"/>
        <end position="487"/>
    </location>
</feature>
<feature type="compositionally biased region" description="Basic and acidic residues" evidence="1">
    <location>
        <begin position="1085"/>
        <end position="1126"/>
    </location>
</feature>
<dbReference type="EMBL" id="MIGC01001042">
    <property type="protein sequence ID" value="PHJ23671.1"/>
    <property type="molecule type" value="Genomic_DNA"/>
</dbReference>
<feature type="compositionally biased region" description="Basic and acidic residues" evidence="1">
    <location>
        <begin position="1578"/>
        <end position="1589"/>
    </location>
</feature>
<evidence type="ECO:0000313" key="3">
    <source>
        <dbReference type="Proteomes" id="UP000221165"/>
    </source>
</evidence>
<reference evidence="2 3" key="1">
    <citation type="journal article" date="2017" name="Int. J. Parasitol.">
        <title>The genome of the protozoan parasite Cystoisospora suis and a reverse vaccinology approach to identify vaccine candidates.</title>
        <authorList>
            <person name="Palmieri N."/>
            <person name="Shrestha A."/>
            <person name="Ruttkowski B."/>
            <person name="Beck T."/>
            <person name="Vogl C."/>
            <person name="Tomley F."/>
            <person name="Blake D.P."/>
            <person name="Joachim A."/>
        </authorList>
    </citation>
    <scope>NUCLEOTIDE SEQUENCE [LARGE SCALE GENOMIC DNA]</scope>
    <source>
        <strain evidence="2 3">Wien I</strain>
    </source>
</reference>
<feature type="region of interest" description="Disordered" evidence="1">
    <location>
        <begin position="1648"/>
        <end position="1696"/>
    </location>
</feature>
<feature type="compositionally biased region" description="Polar residues" evidence="1">
    <location>
        <begin position="928"/>
        <end position="937"/>
    </location>
</feature>
<protein>
    <submittedName>
        <fullName evidence="2">Nascent polypeptide-associated complex alpha</fullName>
    </submittedName>
</protein>
<feature type="compositionally biased region" description="Basic and acidic residues" evidence="1">
    <location>
        <begin position="250"/>
        <end position="263"/>
    </location>
</feature>
<feature type="region of interest" description="Disordered" evidence="1">
    <location>
        <begin position="821"/>
        <end position="856"/>
    </location>
</feature>
<organism evidence="2 3">
    <name type="scientific">Cystoisospora suis</name>
    <dbReference type="NCBI Taxonomy" id="483139"/>
    <lineage>
        <taxon>Eukaryota</taxon>
        <taxon>Sar</taxon>
        <taxon>Alveolata</taxon>
        <taxon>Apicomplexa</taxon>
        <taxon>Conoidasida</taxon>
        <taxon>Coccidia</taxon>
        <taxon>Eucoccidiorida</taxon>
        <taxon>Eimeriorina</taxon>
        <taxon>Sarcocystidae</taxon>
        <taxon>Cystoisospora</taxon>
    </lineage>
</organism>
<feature type="compositionally biased region" description="Basic and acidic residues" evidence="1">
    <location>
        <begin position="218"/>
        <end position="227"/>
    </location>
</feature>
<feature type="region of interest" description="Disordered" evidence="1">
    <location>
        <begin position="587"/>
        <end position="628"/>
    </location>
</feature>
<feature type="compositionally biased region" description="Low complexity" evidence="1">
    <location>
        <begin position="1874"/>
        <end position="1885"/>
    </location>
</feature>
<feature type="compositionally biased region" description="Low complexity" evidence="1">
    <location>
        <begin position="1228"/>
        <end position="1243"/>
    </location>
</feature>
<feature type="compositionally biased region" description="Basic and acidic residues" evidence="1">
    <location>
        <begin position="82"/>
        <end position="102"/>
    </location>
</feature>
<feature type="region of interest" description="Disordered" evidence="1">
    <location>
        <begin position="2547"/>
        <end position="2661"/>
    </location>
</feature>
<dbReference type="Proteomes" id="UP000221165">
    <property type="component" value="Unassembled WGS sequence"/>
</dbReference>
<feature type="compositionally biased region" description="Low complexity" evidence="1">
    <location>
        <begin position="2627"/>
        <end position="2636"/>
    </location>
</feature>
<comment type="caution">
    <text evidence="2">The sequence shown here is derived from an EMBL/GenBank/DDBJ whole genome shotgun (WGS) entry which is preliminary data.</text>
</comment>
<feature type="compositionally biased region" description="Low complexity" evidence="1">
    <location>
        <begin position="826"/>
        <end position="845"/>
    </location>
</feature>
<evidence type="ECO:0000256" key="1">
    <source>
        <dbReference type="SAM" id="MobiDB-lite"/>
    </source>
</evidence>
<feature type="compositionally biased region" description="Basic and acidic residues" evidence="1">
    <location>
        <begin position="2565"/>
        <end position="2585"/>
    </location>
</feature>
<dbReference type="PANTHER" id="PTHR35711:SF1">
    <property type="entry name" value="ECTODERMAL, ISOFORM F"/>
    <property type="match status" value="1"/>
</dbReference>
<feature type="compositionally biased region" description="Polar residues" evidence="1">
    <location>
        <begin position="1"/>
        <end position="12"/>
    </location>
</feature>
<feature type="compositionally biased region" description="Acidic residues" evidence="1">
    <location>
        <begin position="1075"/>
        <end position="1084"/>
    </location>
</feature>
<feature type="compositionally biased region" description="Basic and acidic residues" evidence="1">
    <location>
        <begin position="2268"/>
        <end position="2282"/>
    </location>
</feature>
<proteinExistence type="predicted"/>
<feature type="region of interest" description="Disordered" evidence="1">
    <location>
        <begin position="672"/>
        <end position="705"/>
    </location>
</feature>
<feature type="region of interest" description="Disordered" evidence="1">
    <location>
        <begin position="1228"/>
        <end position="1332"/>
    </location>
</feature>
<sequence>MNPQFASFSSTRNFEKTGEGGQVHTSHCGVSPLLPGAGEEAVNCGGKDISGEGGETQEQVRDGQGVREESSCLKGDGSSDEDYGRKERSAKNRQGEAQEHSLTETCLFSETAGKKREFDKSPDCAGGSSCVPTSAALADVEDSPQLTRNAGYWLSCLLVVMPRLGDSSEDVRLLACQVVRSLLLRCIDTADVFDIFLKLVASFDVSVLSSSSFCHMGGAEERGEEPPIRQSTGVCREGGMVIGEDPEQDSDSRPDCERQKESRLSSPSQSDKEEEEQGRIEAEEAGLHRHKKSQRPGDTRSVYSHHPSYSSSSVFIEDILHLVLSCISYDDSEGLQRNLLSFFLLPLAGDDSCPSPSLFSLRCCFFFLLARYKNTIDSHAESPVSLPPQTFVPKNSRDMVMVATPMEGGNDGGIDASILSRGDSFRGAHNDHHGNTTTSLVPHHAALSHPLNDTQKTHPPQSTRIGLSFSSLHHHGEGGEQRGRRGDQEEDVAVALGNQARNFSAAVFELLSRRRRRLVADEEKKLYDGELIKMGVDLQTIEREAGRLPGESLLSHKGNRRITKIEESLLRRRSNWIRKRVQTERGGVDLFHSSSKSHAAFPPHPTRIGSSGNHHHPGPSLAEGLPPDPLRFSSSSSLCFLLTGENDARGVSAVSGGREGYISPLVVLHDLPRDSSPGGQRDRIGHVNKQPGEEENLPNHDTTEQEDMENCYDDHLRLLSEHANVELLALKCVRQMAIEHFHSVLSLLVEEEQRDGGGEEETALSRAPQDEQGVRGVGGGGKTVRDRIGMSGGPSHIPSALSLNLNLPAAAALNITSLSRHTSSVSGSQPPSRGASSSSESVFSSRSKRNRPGVCCLGSRISMGGGGRVATPLRGGCIHSVLMGLYAERKQLLRRTLRTLTDICNNTPPTINVNLSEPKKQLLADGNESVSPGISNTDQDKSSLGKTDQQDGTKTKHQRRGGSQLPKRRRFSSLAAYTSNGQLTRQRQFDTDKTSDEEAEDDEIVSVINPTVHHATLLLLLLFNLHEGEKREGRGGGSQDVEDHVHAPLSQSPGEEAQPQGLFAVSDVFWQQQEALEEEEEEDENDKKRDKSKSEEKDDDDDRKTKLQERKNKKGEKSKNEADEQRSGGAVPVVEDEKLSLHFLYSSPRAASSVYQAVRRHLPQLLCTGLLRLGGCYEVLSSTLFLRSSSASSSVYPRTAAEHKPSPPYSLGCEADYADLLEYLSGLQPSSGSPSGAVTSSVTFANSPRKEAGSPYLDVPVAATDENGDERREGGRWRRGGDSSIDSSRRGSISSSPPSTARPVGGEQGGEKSGAPTTTTTPIASRATNRRGGFGQYGHMTLVPLEEAVEASIGVIEGILKTSGDECYDLFMHCEQNGVFRQMKNKDTYLDAIKEVITFFVAAHPETASDILSFVLPFTERSSSTVVLSACQIIGAVASSLVSLATPHTTPSPPLMTAMTFPVSQYIGSSMSRPRDGVVSGEVLKHLVEALLHALSQFSYIPLLIETAARDEREYNTTKASAMVHKESATAPTETSPAAVEQATMPWYYFGRAPSVVTEVKTEEEKREQEAKRKKKEKERQRILKETRQKQLLLELSALGGRTRRDTSPRRGGGEGLAIRGIGGAFIALRILFTGIADVTHLWEVKEKSAREGRREGGENKSKEGGEQERIVGEEGEEKTKRTNSDDDDEEEGETEAKFFTSAQHALDVMESFNMGLCLAPFLSLVPTLVNPFSSSSCLSPLSRSFPSSSLSSSTFLDVLYIAAAEGASEACEACVHACTTACAVSLDYWPSKECPLGLLKVLENSILFSPDSLTSLLLHTTNSRLRSKVFDLLSSFLVYRQQLRLDLAALSLSQASLPHSSRAKISPRISSQNTFYSSSTSSSSDPGNKSERLSMIGTPAQRSDSVHRDAQASSNRQQETSPKSQIAPWRDKPDERHPFSSSVMTGKADSNLSMVISNSYCDSNDKPAQVQHGEWREMTTQQLDELLACAIIHLVSSHKPTATASAHLLYRALFPLLLGERKERDMNQEKRDMEIDDKGKSISFKSREEDETQQYPKERHGWRDQEGERTKMFFMDEDDNDDVKEGRRILCRCLRRLGLRIEVYPRHQKKVHSVGSVFSSGLWEDPLYHRSFLEMKKTERGEISGGHVAFYSSHQDTRQSAACQENWSDQDDDLFFMRDHRHHHSTCSSQEEWPVFAVSVSSPFSLHEGDVKSFLSGDPFVKAHALNEFLLGLIPLLIRSHTSHDYAPLKKYTSPAVSRCSSIAEDVGDRNQEKGETGDHKTTKKRVTRNASYSNAPASLGRAGDDPHISDPSVMLASPSASQTLSLSAPVFSSSSHGLTRLGDDEDEEDDHDEMVFERRGSSVEVGFPASPCYFHEKRKKKQRGVSSRNRLQPSSLKAYHPYTSIALRNSSLPGWLCRVYTLVGMLRMYFPPECWGMKVEQEPHLIELERKREEKKIKKRLDMVLYGHPKAAQAASKAALQLSFLQAQKGSRSLESFVGSRLPAGLTSVFGGGPDDAEEEGVLGETGGGLFKSFTNYFRLPQAGAVRRGDRGGDEEGGEEEEEGRRRRESAQEGGPGDDHSEDSMQTNPRTTNRRRTEGAGDESCNHITTTGSEVDAEGEEGYKSSKTTTTTTVTEEEGLDDDDETSDQSERDEDEDPDAVTDLHQWRYMEKFLEFPQSPKKRLSRCLLVLRVSPSQSRVEAEDEGKKERVGAEKSGEDEDVAVRRDLRLLKRKIRLLRLFHRVDLFLGSSCFALTLIRCLACVFQNMDVDTRRNISVAFLVYLCGQVCGLLSLSDADGEAEGGEGDKREEETFKETNGIITAAVDQSSSSSHDRESDDLHRDSSTVNSLSLFRKTAAVSLGVLSLLQPSIPSSPEEEEENFF</sequence>
<feature type="region of interest" description="Disordered" evidence="1">
    <location>
        <begin position="2026"/>
        <end position="2063"/>
    </location>
</feature>
<dbReference type="InterPro" id="IPR016024">
    <property type="entry name" value="ARM-type_fold"/>
</dbReference>
<feature type="compositionally biased region" description="Basic and acidic residues" evidence="1">
    <location>
        <begin position="1648"/>
        <end position="1685"/>
    </location>
</feature>
<feature type="compositionally biased region" description="Polar residues" evidence="1">
    <location>
        <begin position="451"/>
        <end position="471"/>
    </location>
</feature>
<feature type="compositionally biased region" description="Low complexity" evidence="1">
    <location>
        <begin position="2327"/>
        <end position="2337"/>
    </location>
</feature>
<feature type="region of interest" description="Disordered" evidence="1">
    <location>
        <begin position="2826"/>
        <end position="2849"/>
    </location>
</feature>
<feature type="compositionally biased region" description="Low complexity" evidence="1">
    <location>
        <begin position="1282"/>
        <end position="1299"/>
    </location>
</feature>
<name>A0A2C6KI10_9APIC</name>
<gene>
    <name evidence="2" type="ORF">CSUI_002473</name>
</gene>
<feature type="region of interest" description="Disordered" evidence="1">
    <location>
        <begin position="752"/>
        <end position="793"/>
    </location>
</feature>
<feature type="region of interest" description="Disordered" evidence="1">
    <location>
        <begin position="449"/>
        <end position="488"/>
    </location>
</feature>
<feature type="compositionally biased region" description="Basic and acidic residues" evidence="1">
    <location>
        <begin position="987"/>
        <end position="996"/>
    </location>
</feature>
<feature type="compositionally biased region" description="Basic and acidic residues" evidence="1">
    <location>
        <begin position="1930"/>
        <end position="1939"/>
    </location>
</feature>
<feature type="region of interest" description="Disordered" evidence="1">
    <location>
        <begin position="2265"/>
        <end position="2353"/>
    </location>
</feature>
<feature type="compositionally biased region" description="Basic and acidic residues" evidence="1">
    <location>
        <begin position="2026"/>
        <end position="2049"/>
    </location>
</feature>
<dbReference type="VEuPathDB" id="ToxoDB:CSUI_002473"/>
<feature type="compositionally biased region" description="Acidic residues" evidence="1">
    <location>
        <begin position="752"/>
        <end position="762"/>
    </location>
</feature>
<feature type="region of interest" description="Disordered" evidence="1">
    <location>
        <begin position="1"/>
        <end position="102"/>
    </location>
</feature>
<dbReference type="SUPFAM" id="SSF48371">
    <property type="entry name" value="ARM repeat"/>
    <property type="match status" value="1"/>
</dbReference>
<dbReference type="RefSeq" id="XP_067925346.1">
    <property type="nucleotide sequence ID" value="XM_068062673.1"/>
</dbReference>
<evidence type="ECO:0000313" key="2">
    <source>
        <dbReference type="EMBL" id="PHJ23671.1"/>
    </source>
</evidence>
<feature type="compositionally biased region" description="Acidic residues" evidence="1">
    <location>
        <begin position="2637"/>
        <end position="2661"/>
    </location>
</feature>
<feature type="compositionally biased region" description="Basic and acidic residues" evidence="1">
    <location>
        <begin position="58"/>
        <end position="71"/>
    </location>
</feature>
<feature type="compositionally biased region" description="Polar residues" evidence="1">
    <location>
        <begin position="975"/>
        <end position="986"/>
    </location>
</feature>
<feature type="region of interest" description="Disordered" evidence="1">
    <location>
        <begin position="924"/>
        <end position="1002"/>
    </location>
</feature>
<feature type="region of interest" description="Disordered" evidence="1">
    <location>
        <begin position="1074"/>
        <end position="1133"/>
    </location>
</feature>
<feature type="compositionally biased region" description="Basic and acidic residues" evidence="1">
    <location>
        <begin position="1269"/>
        <end position="1281"/>
    </location>
</feature>
<feature type="region of interest" description="Disordered" evidence="1">
    <location>
        <begin position="1560"/>
        <end position="1617"/>
    </location>
</feature>
<feature type="compositionally biased region" description="Basic and acidic residues" evidence="1">
    <location>
        <begin position="2834"/>
        <end position="2846"/>
    </location>
</feature>
<keyword evidence="3" id="KW-1185">Reference proteome</keyword>
<feature type="compositionally biased region" description="Basic and acidic residues" evidence="1">
    <location>
        <begin position="938"/>
        <end position="954"/>
    </location>
</feature>
<feature type="compositionally biased region" description="Polar residues" evidence="1">
    <location>
        <begin position="1912"/>
        <end position="1925"/>
    </location>
</feature>
<dbReference type="GeneID" id="94425884"/>
<feature type="region of interest" description="Disordered" evidence="1">
    <location>
        <begin position="216"/>
        <end position="305"/>
    </location>
</feature>
<dbReference type="PANTHER" id="PTHR35711">
    <property type="entry name" value="EXPRESSED PROTEIN"/>
    <property type="match status" value="1"/>
</dbReference>